<name>A0ABW1NE12_9ACTN</name>
<comment type="caution">
    <text evidence="2">The sequence shown here is derived from an EMBL/GenBank/DDBJ whole genome shotgun (WGS) entry which is preliminary data.</text>
</comment>
<dbReference type="Proteomes" id="UP001596137">
    <property type="component" value="Unassembled WGS sequence"/>
</dbReference>
<dbReference type="EMBL" id="JBHSRF010000007">
    <property type="protein sequence ID" value="MFC6080924.1"/>
    <property type="molecule type" value="Genomic_DNA"/>
</dbReference>
<gene>
    <name evidence="2" type="ORF">ACFP1K_07110</name>
</gene>
<proteinExistence type="predicted"/>
<evidence type="ECO:0000313" key="3">
    <source>
        <dbReference type="Proteomes" id="UP001596137"/>
    </source>
</evidence>
<organism evidence="2 3">
    <name type="scientific">Sphaerisporangium aureirubrum</name>
    <dbReference type="NCBI Taxonomy" id="1544736"/>
    <lineage>
        <taxon>Bacteria</taxon>
        <taxon>Bacillati</taxon>
        <taxon>Actinomycetota</taxon>
        <taxon>Actinomycetes</taxon>
        <taxon>Streptosporangiales</taxon>
        <taxon>Streptosporangiaceae</taxon>
        <taxon>Sphaerisporangium</taxon>
    </lineage>
</organism>
<evidence type="ECO:0008006" key="4">
    <source>
        <dbReference type="Google" id="ProtNLM"/>
    </source>
</evidence>
<feature type="compositionally biased region" description="Low complexity" evidence="1">
    <location>
        <begin position="62"/>
        <end position="98"/>
    </location>
</feature>
<feature type="compositionally biased region" description="Basic residues" evidence="1">
    <location>
        <begin position="99"/>
        <end position="113"/>
    </location>
</feature>
<dbReference type="RefSeq" id="WP_380748217.1">
    <property type="nucleotide sequence ID" value="NZ_JBHSRF010000007.1"/>
</dbReference>
<protein>
    <recommendedName>
        <fullName evidence="4">Transposase</fullName>
    </recommendedName>
</protein>
<feature type="region of interest" description="Disordered" evidence="1">
    <location>
        <begin position="44"/>
        <end position="124"/>
    </location>
</feature>
<accession>A0ABW1NE12</accession>
<feature type="compositionally biased region" description="Basic and acidic residues" evidence="1">
    <location>
        <begin position="114"/>
        <end position="124"/>
    </location>
</feature>
<keyword evidence="3" id="KW-1185">Reference proteome</keyword>
<reference evidence="3" key="1">
    <citation type="journal article" date="2019" name="Int. J. Syst. Evol. Microbiol.">
        <title>The Global Catalogue of Microorganisms (GCM) 10K type strain sequencing project: providing services to taxonomists for standard genome sequencing and annotation.</title>
        <authorList>
            <consortium name="The Broad Institute Genomics Platform"/>
            <consortium name="The Broad Institute Genome Sequencing Center for Infectious Disease"/>
            <person name="Wu L."/>
            <person name="Ma J."/>
        </authorList>
    </citation>
    <scope>NUCLEOTIDE SEQUENCE [LARGE SCALE GENOMIC DNA]</scope>
    <source>
        <strain evidence="3">JCM 30346</strain>
    </source>
</reference>
<sequence length="124" mass="13448">MGLPPELALDRLDRPIHRQDKYLAAMCYLLTDLNGLLEQIRDRLPEPTSTAPEGGTVELREPVSPGEPVPSSERGLVRQADAAEPAPDVAPRKPASTARPRRSTTKASRSRTATKKEEVPDGSA</sequence>
<evidence type="ECO:0000313" key="2">
    <source>
        <dbReference type="EMBL" id="MFC6080924.1"/>
    </source>
</evidence>
<evidence type="ECO:0000256" key="1">
    <source>
        <dbReference type="SAM" id="MobiDB-lite"/>
    </source>
</evidence>